<accession>A0ACB9E6C8</accession>
<dbReference type="EMBL" id="CM042012">
    <property type="protein sequence ID" value="KAI3754032.1"/>
    <property type="molecule type" value="Genomic_DNA"/>
</dbReference>
<evidence type="ECO:0000313" key="1">
    <source>
        <dbReference type="EMBL" id="KAI3754032.1"/>
    </source>
</evidence>
<proteinExistence type="predicted"/>
<sequence>MGTKIKGVLKGLDIIRVKTVINYEWACDLNRQAFSLLVSIFRFLMELEFKIPFHRVFGCQIDEIQFHVRLPDAYDDKGGVNQEKSYGAIQENSVVRLNMMTVTLEGSTAVQNIAIGCGDNNEGLFVGAARLIGLGGGALSFPSQINATSYSYCLVDRDSDAASTLDFNSPMPHDAITAPLLRSTKLDTFYYIGLRGLSVAGQLLHIPSSTF</sequence>
<name>A0ACB9E6C8_CICIN</name>
<evidence type="ECO:0000313" key="2">
    <source>
        <dbReference type="Proteomes" id="UP001055811"/>
    </source>
</evidence>
<keyword evidence="2" id="KW-1185">Reference proteome</keyword>
<gene>
    <name evidence="1" type="ORF">L2E82_26124</name>
</gene>
<protein>
    <submittedName>
        <fullName evidence="1">Uncharacterized protein</fullName>
    </submittedName>
</protein>
<comment type="caution">
    <text evidence="1">The sequence shown here is derived from an EMBL/GenBank/DDBJ whole genome shotgun (WGS) entry which is preliminary data.</text>
</comment>
<dbReference type="Proteomes" id="UP001055811">
    <property type="component" value="Linkage Group LG04"/>
</dbReference>
<reference evidence="1 2" key="2">
    <citation type="journal article" date="2022" name="Mol. Ecol. Resour.">
        <title>The genomes of chicory, endive, great burdock and yacon provide insights into Asteraceae paleo-polyploidization history and plant inulin production.</title>
        <authorList>
            <person name="Fan W."/>
            <person name="Wang S."/>
            <person name="Wang H."/>
            <person name="Wang A."/>
            <person name="Jiang F."/>
            <person name="Liu H."/>
            <person name="Zhao H."/>
            <person name="Xu D."/>
            <person name="Zhang Y."/>
        </authorList>
    </citation>
    <scope>NUCLEOTIDE SEQUENCE [LARGE SCALE GENOMIC DNA]</scope>
    <source>
        <strain evidence="2">cv. Punajuju</strain>
        <tissue evidence="1">Leaves</tissue>
    </source>
</reference>
<reference evidence="2" key="1">
    <citation type="journal article" date="2022" name="Mol. Ecol. Resour.">
        <title>The genomes of chicory, endive, great burdock and yacon provide insights into Asteraceae palaeo-polyploidization history and plant inulin production.</title>
        <authorList>
            <person name="Fan W."/>
            <person name="Wang S."/>
            <person name="Wang H."/>
            <person name="Wang A."/>
            <person name="Jiang F."/>
            <person name="Liu H."/>
            <person name="Zhao H."/>
            <person name="Xu D."/>
            <person name="Zhang Y."/>
        </authorList>
    </citation>
    <scope>NUCLEOTIDE SEQUENCE [LARGE SCALE GENOMIC DNA]</scope>
    <source>
        <strain evidence="2">cv. Punajuju</strain>
    </source>
</reference>
<organism evidence="1 2">
    <name type="scientific">Cichorium intybus</name>
    <name type="common">Chicory</name>
    <dbReference type="NCBI Taxonomy" id="13427"/>
    <lineage>
        <taxon>Eukaryota</taxon>
        <taxon>Viridiplantae</taxon>
        <taxon>Streptophyta</taxon>
        <taxon>Embryophyta</taxon>
        <taxon>Tracheophyta</taxon>
        <taxon>Spermatophyta</taxon>
        <taxon>Magnoliopsida</taxon>
        <taxon>eudicotyledons</taxon>
        <taxon>Gunneridae</taxon>
        <taxon>Pentapetalae</taxon>
        <taxon>asterids</taxon>
        <taxon>campanulids</taxon>
        <taxon>Asterales</taxon>
        <taxon>Asteraceae</taxon>
        <taxon>Cichorioideae</taxon>
        <taxon>Cichorieae</taxon>
        <taxon>Cichoriinae</taxon>
        <taxon>Cichorium</taxon>
    </lineage>
</organism>